<name>A0A239NY68_9ACTN</name>
<dbReference type="SUPFAM" id="SSF52499">
    <property type="entry name" value="Isochorismatase-like hydrolases"/>
    <property type="match status" value="1"/>
</dbReference>
<sequence>MPYTPNAGPYDSLTPDNAVVLLIDHQIGLMQLIDDMPPETAKSNVIGLARAAKTLGLPVILTTSRDWGPNGALLLELASLFADEEVIRRPGVINAYRWPAFREALETTGRKKVIIAGVTDATCLSFPSLDMVLDGYEVHAVIDASGAEAPGEIVRDAVVANLSRAGVHIKSWFGVVAELIADWRRDEAKGWPLAVGAVHDHLPSWGYLLDTDMAYGTGRMTPPEWFVAGASEPTGRTPAVGTAERGD</sequence>
<organism evidence="3 4">
    <name type="scientific">Actinacidiphila glaucinigra</name>
    <dbReference type="NCBI Taxonomy" id="235986"/>
    <lineage>
        <taxon>Bacteria</taxon>
        <taxon>Bacillati</taxon>
        <taxon>Actinomycetota</taxon>
        <taxon>Actinomycetes</taxon>
        <taxon>Kitasatosporales</taxon>
        <taxon>Streptomycetaceae</taxon>
        <taxon>Actinacidiphila</taxon>
    </lineage>
</organism>
<accession>A0A239NY68</accession>
<dbReference type="EMBL" id="FZOF01000057">
    <property type="protein sequence ID" value="SNT59700.1"/>
    <property type="molecule type" value="Genomic_DNA"/>
</dbReference>
<dbReference type="Pfam" id="PF00857">
    <property type="entry name" value="Isochorismatase"/>
    <property type="match status" value="1"/>
</dbReference>
<dbReference type="PANTHER" id="PTHR43559">
    <property type="entry name" value="HYDROLASE YCAC-RELATED"/>
    <property type="match status" value="1"/>
</dbReference>
<dbReference type="InterPro" id="IPR036380">
    <property type="entry name" value="Isochorismatase-like_sf"/>
</dbReference>
<dbReference type="RefSeq" id="WP_220093405.1">
    <property type="nucleotide sequence ID" value="NZ_FZOF01000057.1"/>
</dbReference>
<evidence type="ECO:0000313" key="4">
    <source>
        <dbReference type="Proteomes" id="UP000198280"/>
    </source>
</evidence>
<gene>
    <name evidence="3" type="ORF">SAMN05216252_1574</name>
</gene>
<keyword evidence="4" id="KW-1185">Reference proteome</keyword>
<evidence type="ECO:0000313" key="3">
    <source>
        <dbReference type="EMBL" id="SNT59700.1"/>
    </source>
</evidence>
<reference evidence="3 4" key="1">
    <citation type="submission" date="2017-06" db="EMBL/GenBank/DDBJ databases">
        <authorList>
            <person name="Kim H.J."/>
            <person name="Triplett B.A."/>
        </authorList>
    </citation>
    <scope>NUCLEOTIDE SEQUENCE [LARGE SCALE GENOMIC DNA]</scope>
    <source>
        <strain evidence="3 4">CGMCC 4.1858</strain>
    </source>
</reference>
<proteinExistence type="predicted"/>
<evidence type="ECO:0000259" key="2">
    <source>
        <dbReference type="Pfam" id="PF00857"/>
    </source>
</evidence>
<feature type="domain" description="Isochorismatase-like" evidence="2">
    <location>
        <begin position="19"/>
        <end position="165"/>
    </location>
</feature>
<dbReference type="Gene3D" id="3.40.50.850">
    <property type="entry name" value="Isochorismatase-like"/>
    <property type="match status" value="1"/>
</dbReference>
<dbReference type="AlphaFoldDB" id="A0A239NY68"/>
<evidence type="ECO:0000256" key="1">
    <source>
        <dbReference type="SAM" id="MobiDB-lite"/>
    </source>
</evidence>
<dbReference type="PANTHER" id="PTHR43559:SF3">
    <property type="entry name" value="HYDROLASE YCAC-RELATED"/>
    <property type="match status" value="1"/>
</dbReference>
<feature type="region of interest" description="Disordered" evidence="1">
    <location>
        <begin position="226"/>
        <end position="247"/>
    </location>
</feature>
<dbReference type="InterPro" id="IPR053152">
    <property type="entry name" value="Hydrolase_YcaC-like"/>
</dbReference>
<protein>
    <submittedName>
        <fullName evidence="3">Nicotinamidase-related amidase</fullName>
    </submittedName>
</protein>
<dbReference type="InterPro" id="IPR000868">
    <property type="entry name" value="Isochorismatase-like_dom"/>
</dbReference>
<dbReference type="Proteomes" id="UP000198280">
    <property type="component" value="Unassembled WGS sequence"/>
</dbReference>